<sequence length="111" mass="11745">MSPAVQYVVVAVIVAASALSVLRHLLPRQTRAVGRRLFDALARRGVPVPRKWRQAPAPASGCASGCGGCSTSQCATPERTSTVTVTVHRDMAGRARTERTADSVRHQPPSG</sequence>
<name>A0A5E4SSJ4_9BURK</name>
<gene>
    <name evidence="3" type="ORF">PMO31116_00987</name>
</gene>
<dbReference type="Proteomes" id="UP000368474">
    <property type="component" value="Unassembled WGS sequence"/>
</dbReference>
<accession>A0A5E4SSJ4</accession>
<organism evidence="3 4">
    <name type="scientific">Pandoraea morbifera</name>
    <dbReference type="NCBI Taxonomy" id="2508300"/>
    <lineage>
        <taxon>Bacteria</taxon>
        <taxon>Pseudomonadati</taxon>
        <taxon>Pseudomonadota</taxon>
        <taxon>Betaproteobacteria</taxon>
        <taxon>Burkholderiales</taxon>
        <taxon>Burkholderiaceae</taxon>
        <taxon>Pandoraea</taxon>
    </lineage>
</organism>
<reference evidence="3 4" key="1">
    <citation type="submission" date="2019-08" db="EMBL/GenBank/DDBJ databases">
        <authorList>
            <person name="Peeters C."/>
        </authorList>
    </citation>
    <scope>NUCLEOTIDE SEQUENCE [LARGE SCALE GENOMIC DNA]</scope>
    <source>
        <strain evidence="3 4">LMG 31116</strain>
    </source>
</reference>
<evidence type="ECO:0000256" key="2">
    <source>
        <dbReference type="SAM" id="Phobius"/>
    </source>
</evidence>
<feature type="region of interest" description="Disordered" evidence="1">
    <location>
        <begin position="91"/>
        <end position="111"/>
    </location>
</feature>
<protein>
    <submittedName>
        <fullName evidence="3">Uncharacterized protein</fullName>
    </submittedName>
</protein>
<dbReference type="Pfam" id="PF20228">
    <property type="entry name" value="DUF6587"/>
    <property type="match status" value="1"/>
</dbReference>
<dbReference type="EMBL" id="CABPSD010000002">
    <property type="protein sequence ID" value="VVD78846.1"/>
    <property type="molecule type" value="Genomic_DNA"/>
</dbReference>
<dbReference type="InterPro" id="IPR046494">
    <property type="entry name" value="DUF6587"/>
</dbReference>
<evidence type="ECO:0000313" key="4">
    <source>
        <dbReference type="Proteomes" id="UP000368474"/>
    </source>
</evidence>
<keyword evidence="4" id="KW-1185">Reference proteome</keyword>
<feature type="compositionally biased region" description="Basic and acidic residues" evidence="1">
    <location>
        <begin position="91"/>
        <end position="105"/>
    </location>
</feature>
<evidence type="ECO:0000256" key="1">
    <source>
        <dbReference type="SAM" id="MobiDB-lite"/>
    </source>
</evidence>
<keyword evidence="2" id="KW-0812">Transmembrane</keyword>
<evidence type="ECO:0000313" key="3">
    <source>
        <dbReference type="EMBL" id="VVD78846.1"/>
    </source>
</evidence>
<dbReference type="RefSeq" id="WP_150565734.1">
    <property type="nucleotide sequence ID" value="NZ_CABPSD010000002.1"/>
</dbReference>
<dbReference type="AlphaFoldDB" id="A0A5E4SSJ4"/>
<keyword evidence="2" id="KW-0472">Membrane</keyword>
<feature type="transmembrane region" description="Helical" evidence="2">
    <location>
        <begin position="6"/>
        <end position="26"/>
    </location>
</feature>
<proteinExistence type="predicted"/>
<keyword evidence="2" id="KW-1133">Transmembrane helix</keyword>